<feature type="chain" id="PRO_5005211575" description="Lipoprotein" evidence="1">
    <location>
        <begin position="23"/>
        <end position="151"/>
    </location>
</feature>
<protein>
    <recommendedName>
        <fullName evidence="4">Lipoprotein</fullName>
    </recommendedName>
</protein>
<accession>A0A0H4W8V4</accession>
<name>A0A0H4W8V4_9BACT</name>
<dbReference type="PATRIC" id="fig|1379910.4.peg.3613"/>
<feature type="signal peptide" evidence="1">
    <location>
        <begin position="1"/>
        <end position="22"/>
    </location>
</feature>
<dbReference type="PROSITE" id="PS51257">
    <property type="entry name" value="PROKAR_LIPOPROTEIN"/>
    <property type="match status" value="1"/>
</dbReference>
<evidence type="ECO:0000313" key="2">
    <source>
        <dbReference type="EMBL" id="AKQ46881.1"/>
    </source>
</evidence>
<evidence type="ECO:0000256" key="1">
    <source>
        <dbReference type="SAM" id="SignalP"/>
    </source>
</evidence>
<keyword evidence="1" id="KW-0732">Signal</keyword>
<proteinExistence type="predicted"/>
<evidence type="ECO:0000313" key="3">
    <source>
        <dbReference type="Proteomes" id="UP000036458"/>
    </source>
</evidence>
<dbReference type="KEGG" id="ruf:TH63_16565"/>
<dbReference type="EMBL" id="CP010777">
    <property type="protein sequence ID" value="AKQ46881.1"/>
    <property type="molecule type" value="Genomic_DNA"/>
</dbReference>
<keyword evidence="3" id="KW-1185">Reference proteome</keyword>
<dbReference type="Proteomes" id="UP000036458">
    <property type="component" value="Chromosome"/>
</dbReference>
<reference evidence="2 3" key="1">
    <citation type="submission" date="2015-01" db="EMBL/GenBank/DDBJ databases">
        <title>Rufibacter sp./DG31D/ whole genome sequencing.</title>
        <authorList>
            <person name="Kim M.K."/>
            <person name="Srinivasan S."/>
            <person name="Lee J.-J."/>
        </authorList>
    </citation>
    <scope>NUCLEOTIDE SEQUENCE [LARGE SCALE GENOMIC DNA]</scope>
    <source>
        <strain evidence="2 3">DG31D</strain>
    </source>
</reference>
<dbReference type="OrthoDB" id="163809at2"/>
<gene>
    <name evidence="2" type="ORF">TH63_16565</name>
</gene>
<organism evidence="2 3">
    <name type="scientific">Rufibacter radiotolerans</name>
    <dbReference type="NCBI Taxonomy" id="1379910"/>
    <lineage>
        <taxon>Bacteria</taxon>
        <taxon>Pseudomonadati</taxon>
        <taxon>Bacteroidota</taxon>
        <taxon>Cytophagia</taxon>
        <taxon>Cytophagales</taxon>
        <taxon>Hymenobacteraceae</taxon>
        <taxon>Rufibacter</taxon>
    </lineage>
</organism>
<dbReference type="AlphaFoldDB" id="A0A0H4W8V4"/>
<evidence type="ECO:0008006" key="4">
    <source>
        <dbReference type="Google" id="ProtNLM"/>
    </source>
</evidence>
<sequence>MSMKSLPVLVFASLVLMGCAHTENLSSEQTPQFSAPFTLALEKPVTVGNLVVKLQKVEDSRCPMNAMCIRQGSAITYLQLQDTRGNEATKTLYLGDALPAPDNRGMRSADTVLVSMGPRQYQLILSEVQPYPNTANTSPAEKTAKIEVRAL</sequence>
<dbReference type="STRING" id="1379910.TH63_16565"/>